<evidence type="ECO:0000256" key="1">
    <source>
        <dbReference type="SAM" id="Phobius"/>
    </source>
</evidence>
<proteinExistence type="predicted"/>
<feature type="transmembrane region" description="Helical" evidence="1">
    <location>
        <begin position="263"/>
        <end position="285"/>
    </location>
</feature>
<reference evidence="2 3" key="1">
    <citation type="journal article" date="2016" name="Nat. Commun.">
        <title>Thousands of microbial genomes shed light on interconnected biogeochemical processes in an aquifer system.</title>
        <authorList>
            <person name="Anantharaman K."/>
            <person name="Brown C.T."/>
            <person name="Hug L.A."/>
            <person name="Sharon I."/>
            <person name="Castelle C.J."/>
            <person name="Probst A.J."/>
            <person name="Thomas B.C."/>
            <person name="Singh A."/>
            <person name="Wilkins M.J."/>
            <person name="Karaoz U."/>
            <person name="Brodie E.L."/>
            <person name="Williams K.H."/>
            <person name="Hubbard S.S."/>
            <person name="Banfield J.F."/>
        </authorList>
    </citation>
    <scope>NUCLEOTIDE SEQUENCE [LARGE SCALE GENOMIC DNA]</scope>
</reference>
<feature type="transmembrane region" description="Helical" evidence="1">
    <location>
        <begin position="331"/>
        <end position="349"/>
    </location>
</feature>
<dbReference type="Proteomes" id="UP000176854">
    <property type="component" value="Unassembled WGS sequence"/>
</dbReference>
<keyword evidence="1" id="KW-0472">Membrane</keyword>
<evidence type="ECO:0000313" key="3">
    <source>
        <dbReference type="Proteomes" id="UP000176854"/>
    </source>
</evidence>
<feature type="transmembrane region" description="Helical" evidence="1">
    <location>
        <begin position="305"/>
        <end position="324"/>
    </location>
</feature>
<feature type="transmembrane region" description="Helical" evidence="1">
    <location>
        <begin position="212"/>
        <end position="229"/>
    </location>
</feature>
<gene>
    <name evidence="2" type="ORF">A2154_03020</name>
</gene>
<feature type="transmembrane region" description="Helical" evidence="1">
    <location>
        <begin position="132"/>
        <end position="150"/>
    </location>
</feature>
<evidence type="ECO:0000313" key="2">
    <source>
        <dbReference type="EMBL" id="OGG09603.1"/>
    </source>
</evidence>
<protein>
    <recommendedName>
        <fullName evidence="4">Glycosyltransferase RgtA/B/C/D-like domain-containing protein</fullName>
    </recommendedName>
</protein>
<feature type="transmembrane region" description="Helical" evidence="1">
    <location>
        <begin position="101"/>
        <end position="120"/>
    </location>
</feature>
<evidence type="ECO:0008006" key="4">
    <source>
        <dbReference type="Google" id="ProtNLM"/>
    </source>
</evidence>
<comment type="caution">
    <text evidence="2">The sequence shown here is derived from an EMBL/GenBank/DDBJ whole genome shotgun (WGS) entry which is preliminary data.</text>
</comment>
<organism evidence="2 3">
    <name type="scientific">Candidatus Gottesmanbacteria bacterium RBG_16_43_7</name>
    <dbReference type="NCBI Taxonomy" id="1798373"/>
    <lineage>
        <taxon>Bacteria</taxon>
        <taxon>Candidatus Gottesmaniibacteriota</taxon>
    </lineage>
</organism>
<dbReference type="AlphaFoldDB" id="A0A1F5ZB94"/>
<feature type="transmembrane region" description="Helical" evidence="1">
    <location>
        <begin position="394"/>
        <end position="417"/>
    </location>
</feature>
<feature type="transmembrane region" description="Helical" evidence="1">
    <location>
        <begin position="179"/>
        <end position="200"/>
    </location>
</feature>
<dbReference type="EMBL" id="MFJC01000018">
    <property type="protein sequence ID" value="OGG09603.1"/>
    <property type="molecule type" value="Genomic_DNA"/>
</dbReference>
<accession>A0A1F5ZB94</accession>
<sequence length="552" mass="63188">MSKSKNRVEIVTVTGLILIFTVLNLWHIIYSWLIRPAGSVFIGISHYHEDYFYYLSQVTQGALGNWKTENLFTTEPIGATLLWWVNIILGKISAFSGLYPWTVYTIALFVVTIISLLTLYWAALKIFPANRLLRISSYIISVFSSQYYILHRLPSGVIQINPVDFFYSYTKALNRLGGVVHLILQNILSLAIIVLFGSILSDLHQKKTNSRAFIGKVLTVSLFFFMLMFINPMYVAIDAICIALVSAWYVLIRPNRLLQLSKLAYATFVIGVPLLIPLSIILSAFRNEFYLYFRWAENQVRPTTPFIFFPSMGLIVPFIILGFVPYLKKGSAIRVLGLFWALFQIIIYLTPVPNRLLVPYFRIHQPPAYAFLAAVAAEGMLGISVIISKIIRKLSITTCLMSLVSIFLFFQLPMLYFEVTDRLHNNAYRTFLQYPSYKLIDGLLFLKSQPHERNAIAINNLEFLIPAVSGVRVFTAHRSLTWHYGDKIPQVVAFFYQSMPPESAWEFLNRNNIGYIIWNNLDGDGTKLASSYPFLVKLFENEAVMIYTMSSM</sequence>
<feature type="transmembrane region" description="Helical" evidence="1">
    <location>
        <begin position="12"/>
        <end position="33"/>
    </location>
</feature>
<feature type="transmembrane region" description="Helical" evidence="1">
    <location>
        <begin position="369"/>
        <end position="387"/>
    </location>
</feature>
<keyword evidence="1" id="KW-1133">Transmembrane helix</keyword>
<name>A0A1F5ZB94_9BACT</name>
<feature type="transmembrane region" description="Helical" evidence="1">
    <location>
        <begin position="235"/>
        <end position="251"/>
    </location>
</feature>
<keyword evidence="1" id="KW-0812">Transmembrane</keyword>